<dbReference type="GO" id="GO:0004040">
    <property type="term" value="F:amidase activity"/>
    <property type="evidence" value="ECO:0007669"/>
    <property type="project" value="InterPro"/>
</dbReference>
<dbReference type="PANTHER" id="PTHR40572:SF1">
    <property type="entry name" value="PROTEIN BAX"/>
    <property type="match status" value="1"/>
</dbReference>
<dbReference type="InterPro" id="IPR002901">
    <property type="entry name" value="MGlyc_endo_b_GlcNAc-like_dom"/>
</dbReference>
<dbReference type="Gene3D" id="1.10.530.10">
    <property type="match status" value="1"/>
</dbReference>
<dbReference type="Pfam" id="PF01832">
    <property type="entry name" value="Glucosaminidase"/>
    <property type="match status" value="1"/>
</dbReference>
<dbReference type="AlphaFoldDB" id="A0A3A6QJN2"/>
<keyword evidence="1" id="KW-0472">Membrane</keyword>
<evidence type="ECO:0000259" key="2">
    <source>
        <dbReference type="Pfam" id="PF01832"/>
    </source>
</evidence>
<sequence>MRKYEIIAIILVTIIAAFGLYRYENQSSSLGIGNIRDDGSGMQLIAFAIGSPPDFAKINNVTEKKRAFFEYLKPGIALENQRIEKERRRLDTMKQRFDNGELSAEDKSYAKRLGKLYNVNVPASGITEGWLDKMLHRVDVLPEALVLIQAANESAWGTSRFATQGNNFFGQWCYQKGCGLVPLQRGGGKSHEVAKFSSVQESIHRYFMNVNRNTAYYQLREIRYQRHLKHESLKDDAAAISLTNGLTKYSERGEAYVKDLQQMIRQNEAYWK</sequence>
<accession>A0A3A6QJN2</accession>
<dbReference type="OrthoDB" id="9788155at2"/>
<reference evidence="3 4" key="1">
    <citation type="submission" date="2018-08" db="EMBL/GenBank/DDBJ databases">
        <title>Vibrio isolated from the Eastern China Marginal Seas.</title>
        <authorList>
            <person name="Li Y."/>
        </authorList>
    </citation>
    <scope>NUCLEOTIDE SEQUENCE [LARGE SCALE GENOMIC DNA]</scope>
    <source>
        <strain evidence="3 4">BEI233</strain>
    </source>
</reference>
<evidence type="ECO:0000256" key="1">
    <source>
        <dbReference type="SAM" id="Phobius"/>
    </source>
</evidence>
<evidence type="ECO:0000313" key="4">
    <source>
        <dbReference type="Proteomes" id="UP000273252"/>
    </source>
</evidence>
<dbReference type="InterPro" id="IPR053195">
    <property type="entry name" value="Bax-like"/>
</dbReference>
<name>A0A3A6QJN2_9VIBR</name>
<protein>
    <submittedName>
        <fullName evidence="3">Glucosaminidase</fullName>
    </submittedName>
</protein>
<keyword evidence="1" id="KW-1133">Transmembrane helix</keyword>
<keyword evidence="1" id="KW-0812">Transmembrane</keyword>
<comment type="caution">
    <text evidence="3">The sequence shown here is derived from an EMBL/GenBank/DDBJ whole genome shotgun (WGS) entry which is preliminary data.</text>
</comment>
<feature type="domain" description="Mannosyl-glycoprotein endo-beta-N-acetylglucosamidase-like" evidence="2">
    <location>
        <begin position="133"/>
        <end position="268"/>
    </location>
</feature>
<dbReference type="RefSeq" id="WP_120030109.1">
    <property type="nucleotide sequence ID" value="NZ_QVMU01000004.1"/>
</dbReference>
<organism evidence="3 4">
    <name type="scientific">Vibrio sinensis</name>
    <dbReference type="NCBI Taxonomy" id="2302434"/>
    <lineage>
        <taxon>Bacteria</taxon>
        <taxon>Pseudomonadati</taxon>
        <taxon>Pseudomonadota</taxon>
        <taxon>Gammaproteobacteria</taxon>
        <taxon>Vibrionales</taxon>
        <taxon>Vibrionaceae</taxon>
        <taxon>Vibrio</taxon>
    </lineage>
</organism>
<proteinExistence type="predicted"/>
<keyword evidence="4" id="KW-1185">Reference proteome</keyword>
<dbReference type="PANTHER" id="PTHR40572">
    <property type="entry name" value="PROTEIN BAX"/>
    <property type="match status" value="1"/>
</dbReference>
<dbReference type="EMBL" id="QVMU01000004">
    <property type="protein sequence ID" value="RJX72785.1"/>
    <property type="molecule type" value="Genomic_DNA"/>
</dbReference>
<feature type="transmembrane region" description="Helical" evidence="1">
    <location>
        <begin position="6"/>
        <end position="23"/>
    </location>
</feature>
<gene>
    <name evidence="3" type="ORF">DZ860_06410</name>
</gene>
<evidence type="ECO:0000313" key="3">
    <source>
        <dbReference type="EMBL" id="RJX72785.1"/>
    </source>
</evidence>
<dbReference type="Proteomes" id="UP000273252">
    <property type="component" value="Unassembled WGS sequence"/>
</dbReference>